<sequence length="365" mass="40739">MPISRRNTGGSMGLRRLGGIASICTVIAGVSVQAQPAVKQGTYTPPKRSECGRDLPAYPLKERDNWTEGWVDLRFDVTADGKAQNVTVDYQMGRGDFAKHTAKWLEGCQFEPASRDGMPVEARNQSQRFYFRLESANPGAGPEIIRRLRAVDTLLDQGKADEAMAELDKASKDSRFLYEMVHIMGRRAQAMAIAGKVDLAILYLQQVRYSDTFLGPREQGWVRRLTLRLALSQDLYRDAVDAAETIKDLGDKDADKVLTSALERMRKAVEDETPIGVDGRIPSECRPEICSTEQPSWRYRPVRRTISLTDVKGQLDRVEARCDARTFSAKAEPDVTWTIPASWGECSVSIFGTPGSTFRIIDENV</sequence>
<organism evidence="2 3">
    <name type="scientific">Niveispirillum cyanobacteriorum</name>
    <dbReference type="NCBI Taxonomy" id="1612173"/>
    <lineage>
        <taxon>Bacteria</taxon>
        <taxon>Pseudomonadati</taxon>
        <taxon>Pseudomonadota</taxon>
        <taxon>Alphaproteobacteria</taxon>
        <taxon>Rhodospirillales</taxon>
        <taxon>Azospirillaceae</taxon>
        <taxon>Niveispirillum</taxon>
    </lineage>
</organism>
<dbReference type="EMBL" id="CP025611">
    <property type="protein sequence ID" value="AUN29482.1"/>
    <property type="molecule type" value="Genomic_DNA"/>
</dbReference>
<dbReference type="SUPFAM" id="SSF74653">
    <property type="entry name" value="TolA/TonB C-terminal domain"/>
    <property type="match status" value="1"/>
</dbReference>
<evidence type="ECO:0000259" key="1">
    <source>
        <dbReference type="PROSITE" id="PS52015"/>
    </source>
</evidence>
<evidence type="ECO:0000313" key="2">
    <source>
        <dbReference type="EMBL" id="AUN29482.1"/>
    </source>
</evidence>
<name>A0A2K9N910_9PROT</name>
<dbReference type="AlphaFoldDB" id="A0A2K9N910"/>
<dbReference type="Proteomes" id="UP000234752">
    <property type="component" value="Chromosome eg_1"/>
</dbReference>
<dbReference type="Gene3D" id="3.30.1150.10">
    <property type="match status" value="1"/>
</dbReference>
<dbReference type="KEGG" id="ncb:C0V82_03950"/>
<keyword evidence="3" id="KW-1185">Reference proteome</keyword>
<dbReference type="Pfam" id="PF03544">
    <property type="entry name" value="TonB_C"/>
    <property type="match status" value="1"/>
</dbReference>
<reference evidence="2 3" key="1">
    <citation type="submission" date="2017-12" db="EMBL/GenBank/DDBJ databases">
        <title>Genomes of bacteria within cyanobacterial aggregates.</title>
        <authorList>
            <person name="Cai H."/>
        </authorList>
    </citation>
    <scope>NUCLEOTIDE SEQUENCE [LARGE SCALE GENOMIC DNA]</scope>
    <source>
        <strain evidence="2 3">TH16</strain>
    </source>
</reference>
<accession>A0A2K9N910</accession>
<feature type="domain" description="TonB C-terminal" evidence="1">
    <location>
        <begin position="43"/>
        <end position="140"/>
    </location>
</feature>
<evidence type="ECO:0000313" key="3">
    <source>
        <dbReference type="Proteomes" id="UP000234752"/>
    </source>
</evidence>
<proteinExistence type="predicted"/>
<dbReference type="InterPro" id="IPR037682">
    <property type="entry name" value="TonB_C"/>
</dbReference>
<protein>
    <recommendedName>
        <fullName evidence="1">TonB C-terminal domain-containing protein</fullName>
    </recommendedName>
</protein>
<dbReference type="GO" id="GO:0055085">
    <property type="term" value="P:transmembrane transport"/>
    <property type="evidence" value="ECO:0007669"/>
    <property type="project" value="InterPro"/>
</dbReference>
<dbReference type="PROSITE" id="PS52015">
    <property type="entry name" value="TONB_CTD"/>
    <property type="match status" value="1"/>
</dbReference>
<gene>
    <name evidence="2" type="ORF">C0V82_03950</name>
</gene>